<dbReference type="NCBIfam" id="NF002542">
    <property type="entry name" value="PRK02101.1-3"/>
    <property type="match status" value="1"/>
</dbReference>
<evidence type="ECO:0000313" key="2">
    <source>
        <dbReference type="EMBL" id="MBI1492760.1"/>
    </source>
</evidence>
<evidence type="ECO:0000256" key="1">
    <source>
        <dbReference type="HAMAP-Rule" id="MF_00652"/>
    </source>
</evidence>
<evidence type="ECO:0000313" key="3">
    <source>
        <dbReference type="Proteomes" id="UP000640583"/>
    </source>
</evidence>
<organism evidence="2 3">
    <name type="scientific">Halocynthiibacter styelae</name>
    <dbReference type="NCBI Taxonomy" id="2761955"/>
    <lineage>
        <taxon>Bacteria</taxon>
        <taxon>Pseudomonadati</taxon>
        <taxon>Pseudomonadota</taxon>
        <taxon>Alphaproteobacteria</taxon>
        <taxon>Rhodobacterales</taxon>
        <taxon>Paracoccaceae</taxon>
        <taxon>Halocynthiibacter</taxon>
    </lineage>
</organism>
<comment type="similarity">
    <text evidence="1">Belongs to the UPF0246 family.</text>
</comment>
<keyword evidence="3" id="KW-1185">Reference proteome</keyword>
<dbReference type="InterPro" id="IPR005583">
    <property type="entry name" value="YaaA"/>
</dbReference>
<dbReference type="GO" id="GO:0033194">
    <property type="term" value="P:response to hydroperoxide"/>
    <property type="evidence" value="ECO:0007669"/>
    <property type="project" value="TreeGrafter"/>
</dbReference>
<dbReference type="Proteomes" id="UP000640583">
    <property type="component" value="Unassembled WGS sequence"/>
</dbReference>
<dbReference type="PANTHER" id="PTHR30283:SF4">
    <property type="entry name" value="PEROXIDE STRESS RESISTANCE PROTEIN YAAA"/>
    <property type="match status" value="1"/>
</dbReference>
<dbReference type="PANTHER" id="PTHR30283">
    <property type="entry name" value="PEROXIDE STRESS RESPONSE PROTEIN YAAA"/>
    <property type="match status" value="1"/>
</dbReference>
<protein>
    <recommendedName>
        <fullName evidence="1">UPF0246 protein H1D41_03820</fullName>
    </recommendedName>
</protein>
<gene>
    <name evidence="2" type="primary">yaaA</name>
    <name evidence="2" type="ORF">H1D41_03820</name>
</gene>
<reference evidence="2" key="1">
    <citation type="submission" date="2020-10" db="EMBL/GenBank/DDBJ databases">
        <title>Paenihalocynthiibacter styelae gen. nov., sp. nov., isolated from stalked sea squirt Styela clava.</title>
        <authorList>
            <person name="Kim Y.-O."/>
            <person name="Yoon J.-H."/>
        </authorList>
    </citation>
    <scope>NUCLEOTIDE SEQUENCE</scope>
    <source>
        <strain evidence="2">MYP1-1</strain>
    </source>
</reference>
<dbReference type="HAMAP" id="MF_00652">
    <property type="entry name" value="UPF0246"/>
    <property type="match status" value="1"/>
</dbReference>
<dbReference type="Pfam" id="PF03883">
    <property type="entry name" value="H2O2_YaaD"/>
    <property type="match status" value="1"/>
</dbReference>
<dbReference type="AlphaFoldDB" id="A0A8J7IW13"/>
<sequence length="255" mass="28540">MLAVLSPAKSLDFNPAPEGTAYSMPDFQTDANRLVQIAKRLTVEDLRKLMKISEDLAQLNVNRFKTFAKASTAENAKQAALAFTGDTYQGFQAWDLDADQLAYAQDHVRIMSGLYGVLRPLDLMQPYRLEMGSRLENKEGKNLYAYWGTRLGKALDQASGGDAVINLASNEYFKAASAKTMKSRVITPEFKEEKGNELKMVGFYAKRARGAMARYMVENRVDHVEGLKDFNTDGYGFRADLSSDDKWVFSRVQAA</sequence>
<dbReference type="RefSeq" id="WP_228847659.1">
    <property type="nucleotide sequence ID" value="NZ_JADCKQ010000002.1"/>
</dbReference>
<dbReference type="GO" id="GO:0005829">
    <property type="term" value="C:cytosol"/>
    <property type="evidence" value="ECO:0007669"/>
    <property type="project" value="TreeGrafter"/>
</dbReference>
<comment type="caution">
    <text evidence="2">The sequence shown here is derived from an EMBL/GenBank/DDBJ whole genome shotgun (WGS) entry which is preliminary data.</text>
</comment>
<proteinExistence type="inferred from homology"/>
<dbReference type="EMBL" id="JADCKQ010000002">
    <property type="protein sequence ID" value="MBI1492760.1"/>
    <property type="molecule type" value="Genomic_DNA"/>
</dbReference>
<accession>A0A8J7IW13</accession>
<name>A0A8J7IW13_9RHOB</name>